<dbReference type="AlphaFoldDB" id="A0A2P6N8G3"/>
<dbReference type="InParanoid" id="A0A2P6N8G3"/>
<feature type="transmembrane region" description="Helical" evidence="1">
    <location>
        <begin position="165"/>
        <end position="183"/>
    </location>
</feature>
<feature type="chain" id="PRO_5015183012" evidence="2">
    <location>
        <begin position="19"/>
        <end position="362"/>
    </location>
</feature>
<proteinExistence type="predicted"/>
<gene>
    <name evidence="3" type="ORF">PROFUN_12183</name>
</gene>
<organism evidence="3 4">
    <name type="scientific">Planoprotostelium fungivorum</name>
    <dbReference type="NCBI Taxonomy" id="1890364"/>
    <lineage>
        <taxon>Eukaryota</taxon>
        <taxon>Amoebozoa</taxon>
        <taxon>Evosea</taxon>
        <taxon>Variosea</taxon>
        <taxon>Cavosteliida</taxon>
        <taxon>Cavosteliaceae</taxon>
        <taxon>Planoprotostelium</taxon>
    </lineage>
</organism>
<sequence>MRCRTALVFLAIVALSSASSLTLVNNCGYTVSVCGRYLGHVFDMPAHTRRNVAASGNPPYNQCGSVQAECEFNFLDIRDSPSSVNFNGWGNQDCYDLSEIAVRFHGAPVTIFGQNGGPTVKCTGHPCRDAYQFPADNSKNHCVRGGGHYTLQWRTSRVSYSTYGLMMYVPVTIALLIISWIGVNQCLRDPEFHPNCGLRVNKRVSCCFITSAQLHCMDTRILIASVLLFEGEIYDEGMNWSSLDRTTESSGRNFEVGERGISKFQFHCNESTLEFPGSEAIPRSHKEENGLKDSTMNKTCGTCRGSGLIQSKCTPCTSCYGKKCIQCRETGYNSMPYEECQACVGSGTISEPHKNPKQVDVK</sequence>
<dbReference type="OrthoDB" id="430315at2759"/>
<keyword evidence="4" id="KW-1185">Reference proteome</keyword>
<evidence type="ECO:0000256" key="2">
    <source>
        <dbReference type="SAM" id="SignalP"/>
    </source>
</evidence>
<feature type="signal peptide" evidence="2">
    <location>
        <begin position="1"/>
        <end position="18"/>
    </location>
</feature>
<evidence type="ECO:0000313" key="4">
    <source>
        <dbReference type="Proteomes" id="UP000241769"/>
    </source>
</evidence>
<comment type="caution">
    <text evidence="3">The sequence shown here is derived from an EMBL/GenBank/DDBJ whole genome shotgun (WGS) entry which is preliminary data.</text>
</comment>
<keyword evidence="1" id="KW-0472">Membrane</keyword>
<keyword evidence="2" id="KW-0732">Signal</keyword>
<evidence type="ECO:0000256" key="1">
    <source>
        <dbReference type="SAM" id="Phobius"/>
    </source>
</evidence>
<protein>
    <submittedName>
        <fullName evidence="3">Uncharacterized protein</fullName>
    </submittedName>
</protein>
<name>A0A2P6N8G3_9EUKA</name>
<accession>A0A2P6N8G3</accession>
<dbReference type="EMBL" id="MDYQ01000156">
    <property type="protein sequence ID" value="PRP80244.1"/>
    <property type="molecule type" value="Genomic_DNA"/>
</dbReference>
<evidence type="ECO:0000313" key="3">
    <source>
        <dbReference type="EMBL" id="PRP80244.1"/>
    </source>
</evidence>
<dbReference type="Proteomes" id="UP000241769">
    <property type="component" value="Unassembled WGS sequence"/>
</dbReference>
<keyword evidence="1" id="KW-1133">Transmembrane helix</keyword>
<reference evidence="3 4" key="1">
    <citation type="journal article" date="2018" name="Genome Biol. Evol.">
        <title>Multiple Roots of Fruiting Body Formation in Amoebozoa.</title>
        <authorList>
            <person name="Hillmann F."/>
            <person name="Forbes G."/>
            <person name="Novohradska S."/>
            <person name="Ferling I."/>
            <person name="Riege K."/>
            <person name="Groth M."/>
            <person name="Westermann M."/>
            <person name="Marz M."/>
            <person name="Spaller T."/>
            <person name="Winckler T."/>
            <person name="Schaap P."/>
            <person name="Glockner G."/>
        </authorList>
    </citation>
    <scope>NUCLEOTIDE SEQUENCE [LARGE SCALE GENOMIC DNA]</scope>
    <source>
        <strain evidence="3 4">Jena</strain>
    </source>
</reference>
<keyword evidence="1" id="KW-0812">Transmembrane</keyword>